<dbReference type="AlphaFoldDB" id="A0A1Q5TBR3"/>
<dbReference type="Proteomes" id="UP000186955">
    <property type="component" value="Unassembled WGS sequence"/>
</dbReference>
<dbReference type="FunFam" id="2.40.180.10:FF:000001">
    <property type="entry name" value="Catalase"/>
    <property type="match status" value="1"/>
</dbReference>
<dbReference type="GO" id="GO:0042744">
    <property type="term" value="P:hydrogen peroxide catabolic process"/>
    <property type="evidence" value="ECO:0007669"/>
    <property type="project" value="UniProtKB-KW"/>
</dbReference>
<keyword evidence="7" id="KW-0376">Hydrogen peroxide</keyword>
<evidence type="ECO:0000259" key="11">
    <source>
        <dbReference type="SMART" id="SM01060"/>
    </source>
</evidence>
<organism evidence="12 13">
    <name type="scientific">Penicillium subrubescens</name>
    <dbReference type="NCBI Taxonomy" id="1316194"/>
    <lineage>
        <taxon>Eukaryota</taxon>
        <taxon>Fungi</taxon>
        <taxon>Dikarya</taxon>
        <taxon>Ascomycota</taxon>
        <taxon>Pezizomycotina</taxon>
        <taxon>Eurotiomycetes</taxon>
        <taxon>Eurotiomycetidae</taxon>
        <taxon>Eurotiales</taxon>
        <taxon>Aspergillaceae</taxon>
        <taxon>Penicillium</taxon>
    </lineage>
</organism>
<dbReference type="InterPro" id="IPR020835">
    <property type="entry name" value="Catalase_sf"/>
</dbReference>
<reference evidence="12 13" key="1">
    <citation type="submission" date="2016-10" db="EMBL/GenBank/DDBJ databases">
        <title>Genome sequence of the ascomycete fungus Penicillium subrubescens.</title>
        <authorList>
            <person name="De Vries R.P."/>
            <person name="Peng M."/>
            <person name="Dilokpimol A."/>
            <person name="Hilden K."/>
            <person name="Makela M.R."/>
            <person name="Grigoriev I."/>
            <person name="Riley R."/>
            <person name="Granchi Z."/>
        </authorList>
    </citation>
    <scope>NUCLEOTIDE SEQUENCE [LARGE SCALE GENOMIC DNA]</scope>
    <source>
        <strain evidence="12 13">CBS 132785</strain>
    </source>
</reference>
<comment type="cofactor">
    <cofactor evidence="10">
        <name>heme</name>
        <dbReference type="ChEBI" id="CHEBI:30413"/>
    </cofactor>
</comment>
<evidence type="ECO:0000313" key="13">
    <source>
        <dbReference type="Proteomes" id="UP000186955"/>
    </source>
</evidence>
<name>A0A1Q5TBR3_9EURO</name>
<comment type="caution">
    <text evidence="12">The sequence shown here is derived from an EMBL/GenBank/DDBJ whole genome shotgun (WGS) entry which is preliminary data.</text>
</comment>
<dbReference type="InterPro" id="IPR018028">
    <property type="entry name" value="Catalase"/>
</dbReference>
<dbReference type="Pfam" id="PF06628">
    <property type="entry name" value="Catalase-rel"/>
    <property type="match status" value="1"/>
</dbReference>
<evidence type="ECO:0000256" key="9">
    <source>
        <dbReference type="PIRSR" id="PIRSR038928-1"/>
    </source>
</evidence>
<evidence type="ECO:0000256" key="6">
    <source>
        <dbReference type="ARBA" id="ARBA00023004"/>
    </source>
</evidence>
<dbReference type="CDD" id="cd08157">
    <property type="entry name" value="catalase_fungal"/>
    <property type="match status" value="1"/>
</dbReference>
<dbReference type="Pfam" id="PF00199">
    <property type="entry name" value="Catalase"/>
    <property type="match status" value="1"/>
</dbReference>
<comment type="similarity">
    <text evidence="1">Belongs to the catalase family.</text>
</comment>
<evidence type="ECO:0000256" key="5">
    <source>
        <dbReference type="ARBA" id="ARBA00023002"/>
    </source>
</evidence>
<dbReference type="OrthoDB" id="6880011at2759"/>
<dbReference type="GO" id="GO:0042542">
    <property type="term" value="P:response to hydrogen peroxide"/>
    <property type="evidence" value="ECO:0007669"/>
    <property type="project" value="TreeGrafter"/>
</dbReference>
<feature type="binding site" description="axial binding residue" evidence="10">
    <location>
        <position position="341"/>
    </location>
    <ligand>
        <name>heme</name>
        <dbReference type="ChEBI" id="CHEBI:30413"/>
    </ligand>
    <ligandPart>
        <name>Fe</name>
        <dbReference type="ChEBI" id="CHEBI:18248"/>
    </ligandPart>
</feature>
<feature type="active site" evidence="9">
    <location>
        <position position="131"/>
    </location>
</feature>
<evidence type="ECO:0000256" key="4">
    <source>
        <dbReference type="ARBA" id="ARBA00022723"/>
    </source>
</evidence>
<feature type="domain" description="Catalase core" evidence="11">
    <location>
        <begin position="7"/>
        <end position="396"/>
    </location>
</feature>
<evidence type="ECO:0000256" key="8">
    <source>
        <dbReference type="ARBA" id="ARBA00044729"/>
    </source>
</evidence>
<dbReference type="EMBL" id="MNBE01000688">
    <property type="protein sequence ID" value="OKO97657.1"/>
    <property type="molecule type" value="Genomic_DNA"/>
</dbReference>
<dbReference type="GO" id="GO:0046872">
    <property type="term" value="F:metal ion binding"/>
    <property type="evidence" value="ECO:0007669"/>
    <property type="project" value="UniProtKB-KW"/>
</dbReference>
<keyword evidence="13" id="KW-1185">Reference proteome</keyword>
<evidence type="ECO:0000256" key="3">
    <source>
        <dbReference type="ARBA" id="ARBA00022617"/>
    </source>
</evidence>
<dbReference type="InterPro" id="IPR010582">
    <property type="entry name" value="Catalase_immune_responsive"/>
</dbReference>
<dbReference type="GO" id="GO:0020037">
    <property type="term" value="F:heme binding"/>
    <property type="evidence" value="ECO:0007669"/>
    <property type="project" value="InterPro"/>
</dbReference>
<keyword evidence="3 10" id="KW-0349">Heme</keyword>
<dbReference type="STRING" id="1316194.A0A1Q5TBR3"/>
<evidence type="ECO:0000256" key="7">
    <source>
        <dbReference type="ARBA" id="ARBA00023324"/>
    </source>
</evidence>
<accession>A0A1Q5TBR3</accession>
<gene>
    <name evidence="12" type="ORF">PENSUB_9948</name>
</gene>
<dbReference type="PRINTS" id="PR00067">
    <property type="entry name" value="CATALASE"/>
</dbReference>
<dbReference type="GO" id="GO:0005739">
    <property type="term" value="C:mitochondrion"/>
    <property type="evidence" value="ECO:0007669"/>
    <property type="project" value="TreeGrafter"/>
</dbReference>
<keyword evidence="2" id="KW-0575">Peroxidase</keyword>
<comment type="function">
    <text evidence="8">Catalyzes the degradation of hydrogen peroxide (H(2)O(2)) generated by peroxisomal oxidases to water and oxygen, thereby protecting cells from the toxic effects of hydrogen peroxide.</text>
</comment>
<dbReference type="GO" id="GO:0004096">
    <property type="term" value="F:catalase activity"/>
    <property type="evidence" value="ECO:0007669"/>
    <property type="project" value="UniProtKB-EC"/>
</dbReference>
<dbReference type="PANTHER" id="PTHR11465:SF26">
    <property type="entry name" value="CATALASE 2"/>
    <property type="match status" value="1"/>
</dbReference>
<evidence type="ECO:0000256" key="2">
    <source>
        <dbReference type="ARBA" id="ARBA00022559"/>
    </source>
</evidence>
<evidence type="ECO:0000256" key="10">
    <source>
        <dbReference type="PIRSR" id="PIRSR038928-2"/>
    </source>
</evidence>
<dbReference type="PIRSF" id="PIRSF038928">
    <property type="entry name" value="Catalase_clade1-3"/>
    <property type="match status" value="1"/>
</dbReference>
<dbReference type="SMART" id="SM01060">
    <property type="entry name" value="Catalase"/>
    <property type="match status" value="1"/>
</dbReference>
<keyword evidence="4 10" id="KW-0479">Metal-binding</keyword>
<dbReference type="SUPFAM" id="SSF56634">
    <property type="entry name" value="Heme-dependent catalase-like"/>
    <property type="match status" value="1"/>
</dbReference>
<evidence type="ECO:0000313" key="12">
    <source>
        <dbReference type="EMBL" id="OKO97657.1"/>
    </source>
</evidence>
<dbReference type="PANTHER" id="PTHR11465">
    <property type="entry name" value="CATALASE"/>
    <property type="match status" value="1"/>
</dbReference>
<protein>
    <submittedName>
        <fullName evidence="12">Catalase</fullName>
    </submittedName>
</protein>
<dbReference type="InterPro" id="IPR011614">
    <property type="entry name" value="Catalase_core"/>
</dbReference>
<evidence type="ECO:0000256" key="1">
    <source>
        <dbReference type="ARBA" id="ARBA00005329"/>
    </source>
</evidence>
<keyword evidence="6 10" id="KW-0408">Iron</keyword>
<dbReference type="Gene3D" id="2.40.180.10">
    <property type="entry name" value="Catalase core domain"/>
    <property type="match status" value="1"/>
</dbReference>
<proteinExistence type="inferred from homology"/>
<sequence>MTDKYYTLAEGCPFASASTSVQVRRGQGVGGLGLLQDTQLIETLAHFSRERIPERVVHAKAVGAYGEFEATADCSDITSASFLSKAGKKSPVLLRVSTVGPESGSADTARDVHGWAMKIYTDEGNQDWVFNNTPIFFIRDPIKFPSVNRSHKRNPQTHLPDANMFWDFHVGNPEGIHQLLHLFSDRGTPASVRTMNAYSGHTYKFTKEDGSFKYIKIHIKATAGVKNFTREEATRIAGQNPDFLIQDMFEAIEKGDYPTWNVYVQVMDPSEAERYRWNIFDMTKVWPHKDFPLRQIGKLTLNRNPRNYFADIEQAAFSPSTMVPGFAPSADPILQARLFAYPDAARYRLGVNYQQLPTNAAKVPVYCPFQRDGFMRFDDNYGADPNYVGSSLKPTKFYPEVKSVQPKALSLLTEHEKWVGEVSSYESHVTDEDFVQPAALWEVIGREAGHQDRLIGNLAAHLKGVTSTKLRSEVYALFARVNKDLGSRLQQATEALVAGH</sequence>
<dbReference type="PROSITE" id="PS51402">
    <property type="entry name" value="CATALASE_3"/>
    <property type="match status" value="1"/>
</dbReference>
<keyword evidence="5" id="KW-0560">Oxidoreductase</keyword>
<dbReference type="GO" id="GO:0005777">
    <property type="term" value="C:peroxisome"/>
    <property type="evidence" value="ECO:0007669"/>
    <property type="project" value="TreeGrafter"/>
</dbReference>
<feature type="active site" evidence="9">
    <location>
        <position position="58"/>
    </location>
</feature>
<dbReference type="InterPro" id="IPR024711">
    <property type="entry name" value="Catalase_clade1/3"/>
</dbReference>